<keyword evidence="3" id="KW-1185">Reference proteome</keyword>
<dbReference type="PANTHER" id="PTHR31876">
    <property type="entry name" value="COV-LIKE PROTEIN 1"/>
    <property type="match status" value="1"/>
</dbReference>
<reference evidence="3" key="1">
    <citation type="submission" date="2019-04" db="EMBL/GenBank/DDBJ databases">
        <title>Complete genome sequence of Sphingomonas sp. W1-2-3.</title>
        <authorList>
            <person name="Im W.T."/>
        </authorList>
    </citation>
    <scope>NUCLEOTIDE SEQUENCE [LARGE SCALE GENOMIC DNA]</scope>
    <source>
        <strain evidence="3">W1-2-3</strain>
    </source>
</reference>
<evidence type="ECO:0000313" key="2">
    <source>
        <dbReference type="EMBL" id="QCI78729.1"/>
    </source>
</evidence>
<accession>A0A4D7BSX4</accession>
<dbReference type="PANTHER" id="PTHR31876:SF26">
    <property type="entry name" value="PROTEIN LIKE COV 2"/>
    <property type="match status" value="1"/>
</dbReference>
<keyword evidence="1" id="KW-0472">Membrane</keyword>
<dbReference type="Proteomes" id="UP000298714">
    <property type="component" value="Chromosome"/>
</dbReference>
<protein>
    <submittedName>
        <fullName evidence="2">DUF502 domain-containing protein</fullName>
    </submittedName>
</protein>
<proteinExistence type="predicted"/>
<organism evidence="2 3">
    <name type="scientific">Hankyongella ginsenosidimutans</name>
    <dbReference type="NCBI Taxonomy" id="1763828"/>
    <lineage>
        <taxon>Bacteria</taxon>
        <taxon>Pseudomonadati</taxon>
        <taxon>Pseudomonadota</taxon>
        <taxon>Alphaproteobacteria</taxon>
        <taxon>Sphingomonadales</taxon>
        <taxon>Sphingomonadaceae</taxon>
        <taxon>Hankyongella</taxon>
    </lineage>
</organism>
<feature type="transmembrane region" description="Helical" evidence="1">
    <location>
        <begin position="26"/>
        <end position="51"/>
    </location>
</feature>
<keyword evidence="1" id="KW-1133">Transmembrane helix</keyword>
<evidence type="ECO:0000256" key="1">
    <source>
        <dbReference type="SAM" id="Phobius"/>
    </source>
</evidence>
<name>A0A4D7BSX4_9SPHN</name>
<dbReference type="Pfam" id="PF04367">
    <property type="entry name" value="DUF502"/>
    <property type="match status" value="1"/>
</dbReference>
<gene>
    <name evidence="2" type="ORF">E6W36_01070</name>
</gene>
<dbReference type="InterPro" id="IPR007462">
    <property type="entry name" value="COV1-like"/>
</dbReference>
<feature type="transmembrane region" description="Helical" evidence="1">
    <location>
        <begin position="71"/>
        <end position="96"/>
    </location>
</feature>
<dbReference type="AlphaFoldDB" id="A0A4D7BSX4"/>
<keyword evidence="1" id="KW-0812">Transmembrane</keyword>
<dbReference type="EMBL" id="CP039704">
    <property type="protein sequence ID" value="QCI78729.1"/>
    <property type="molecule type" value="Genomic_DNA"/>
</dbReference>
<sequence length="229" mass="24635">MSASSPRIGDHVRRVQASLAARLRTYFLNGLVLTAPVLITAYLVITTIRLIDGWVEPLFPPGWRSFAVPGLGLILVISALTLVGAVLGNVMGRWLVSLWEGLVTRLPVIRSIYNPVKQVFDTVISPDAVSFREVVLAPFPHPDVRSIAFVTGKAPPSVASAMKSGEAWVYVYIPTAPSAYAGFLTVMPRSQLIAVDMPVDEALSSVVSLGIAGNQPERSKGTAESRSIR</sequence>
<evidence type="ECO:0000313" key="3">
    <source>
        <dbReference type="Proteomes" id="UP000298714"/>
    </source>
</evidence>
<dbReference type="KEGG" id="hgn:E6W36_01070"/>